<evidence type="ECO:0000313" key="2">
    <source>
        <dbReference type="EMBL" id="KAL3727593.1"/>
    </source>
</evidence>
<feature type="compositionally biased region" description="Basic and acidic residues" evidence="1">
    <location>
        <begin position="141"/>
        <end position="156"/>
    </location>
</feature>
<gene>
    <name evidence="2" type="ORF">ACJRO7_032346</name>
</gene>
<protein>
    <submittedName>
        <fullName evidence="2">Uncharacterized protein</fullName>
    </submittedName>
</protein>
<dbReference type="AlphaFoldDB" id="A0ABD3JKV8"/>
<name>A0ABD3JKV8_EUCGL</name>
<evidence type="ECO:0000313" key="3">
    <source>
        <dbReference type="Proteomes" id="UP001634007"/>
    </source>
</evidence>
<proteinExistence type="predicted"/>
<feature type="compositionally biased region" description="Low complexity" evidence="1">
    <location>
        <begin position="19"/>
        <end position="37"/>
    </location>
</feature>
<organism evidence="2 3">
    <name type="scientific">Eucalyptus globulus</name>
    <name type="common">Tasmanian blue gum</name>
    <dbReference type="NCBI Taxonomy" id="34317"/>
    <lineage>
        <taxon>Eukaryota</taxon>
        <taxon>Viridiplantae</taxon>
        <taxon>Streptophyta</taxon>
        <taxon>Embryophyta</taxon>
        <taxon>Tracheophyta</taxon>
        <taxon>Spermatophyta</taxon>
        <taxon>Magnoliopsida</taxon>
        <taxon>eudicotyledons</taxon>
        <taxon>Gunneridae</taxon>
        <taxon>Pentapetalae</taxon>
        <taxon>rosids</taxon>
        <taxon>malvids</taxon>
        <taxon>Myrtales</taxon>
        <taxon>Myrtaceae</taxon>
        <taxon>Myrtoideae</taxon>
        <taxon>Eucalypteae</taxon>
        <taxon>Eucalyptus</taxon>
    </lineage>
</organism>
<feature type="non-terminal residue" evidence="2">
    <location>
        <position position="1"/>
    </location>
</feature>
<reference evidence="2 3" key="1">
    <citation type="submission" date="2024-11" db="EMBL/GenBank/DDBJ databases">
        <title>Chromosome-level genome assembly of Eucalyptus globulus Labill. provides insights into its genome evolution.</title>
        <authorList>
            <person name="Li X."/>
        </authorList>
    </citation>
    <scope>NUCLEOTIDE SEQUENCE [LARGE SCALE GENOMIC DNA]</scope>
    <source>
        <strain evidence="2">CL2024</strain>
        <tissue evidence="2">Fresh tender leaves</tissue>
    </source>
</reference>
<feature type="region of interest" description="Disordered" evidence="1">
    <location>
        <begin position="136"/>
        <end position="156"/>
    </location>
</feature>
<comment type="caution">
    <text evidence="2">The sequence shown here is derived from an EMBL/GenBank/DDBJ whole genome shotgun (WGS) entry which is preliminary data.</text>
</comment>
<sequence>AVDSEAVHPRRRLQRQAVTSSLPSPSTLTSSSLQLTTPPDPIASNPSRVRLRDRNPRPSLPLPSSCRADRRSSRRQLRLRPPYPRRLQLHPLGHIVAHLAVDSDFVLLAVDDSSRQHPLRLLAAVDSNSILNPRRSLIAPRHADDHPTPDRRRYFQ</sequence>
<feature type="region of interest" description="Disordered" evidence="1">
    <location>
        <begin position="1"/>
        <end position="82"/>
    </location>
</feature>
<keyword evidence="3" id="KW-1185">Reference proteome</keyword>
<dbReference type="EMBL" id="JBJKBG010000008">
    <property type="protein sequence ID" value="KAL3727593.1"/>
    <property type="molecule type" value="Genomic_DNA"/>
</dbReference>
<dbReference type="Proteomes" id="UP001634007">
    <property type="component" value="Unassembled WGS sequence"/>
</dbReference>
<accession>A0ABD3JKV8</accession>
<evidence type="ECO:0000256" key="1">
    <source>
        <dbReference type="SAM" id="MobiDB-lite"/>
    </source>
</evidence>